<dbReference type="Proteomes" id="UP000046067">
    <property type="component" value="Unassembled WGS sequence"/>
</dbReference>
<evidence type="ECO:0000313" key="2">
    <source>
        <dbReference type="Proteomes" id="UP000046067"/>
    </source>
</evidence>
<protein>
    <submittedName>
        <fullName evidence="1">Uncharacterized protein</fullName>
    </submittedName>
</protein>
<proteinExistence type="predicted"/>
<name>A0A655ZRK9_VIBCL</name>
<gene>
    <name evidence="1" type="ORF">ERS013201_03628</name>
</gene>
<evidence type="ECO:0000313" key="1">
    <source>
        <dbReference type="EMBL" id="CSC81091.1"/>
    </source>
</evidence>
<dbReference type="AlphaFoldDB" id="A0A655ZRK9"/>
<organism evidence="1 2">
    <name type="scientific">Vibrio cholerae</name>
    <dbReference type="NCBI Taxonomy" id="666"/>
    <lineage>
        <taxon>Bacteria</taxon>
        <taxon>Pseudomonadati</taxon>
        <taxon>Pseudomonadota</taxon>
        <taxon>Gammaproteobacteria</taxon>
        <taxon>Vibrionales</taxon>
        <taxon>Vibrionaceae</taxon>
        <taxon>Vibrio</taxon>
    </lineage>
</organism>
<sequence length="79" mass="8656">MDVVVGLHSVRHDISIELNVRFDDLFYPSGLGWNGRDWLTRYVDDEPNFAGSALAASAACDYCGYGTCDGWSIITNGHA</sequence>
<dbReference type="EMBL" id="CWQJ01000035">
    <property type="protein sequence ID" value="CSC81091.1"/>
    <property type="molecule type" value="Genomic_DNA"/>
</dbReference>
<accession>A0A655ZRK9</accession>
<reference evidence="1 2" key="1">
    <citation type="submission" date="2015-07" db="EMBL/GenBank/DDBJ databases">
        <authorList>
            <consortium name="Pathogen Informatics"/>
        </authorList>
    </citation>
    <scope>NUCLEOTIDE SEQUENCE [LARGE SCALE GENOMIC DNA]</scope>
    <source>
        <strain evidence="1 2">A325</strain>
    </source>
</reference>